<dbReference type="InterPro" id="IPR051598">
    <property type="entry name" value="TSUP/Inactive_protease-like"/>
</dbReference>
<organism evidence="6 7">
    <name type="scientific">Bullifex porci</name>
    <dbReference type="NCBI Taxonomy" id="2606638"/>
    <lineage>
        <taxon>Bacteria</taxon>
        <taxon>Pseudomonadati</taxon>
        <taxon>Spirochaetota</taxon>
        <taxon>Spirochaetia</taxon>
        <taxon>Spirochaetales</taxon>
        <taxon>Spirochaetaceae</taxon>
        <taxon>Bullifex</taxon>
    </lineage>
</organism>
<feature type="transmembrane region" description="Helical" evidence="5">
    <location>
        <begin position="201"/>
        <end position="221"/>
    </location>
</feature>
<keyword evidence="5" id="KW-1003">Cell membrane</keyword>
<dbReference type="Pfam" id="PF01925">
    <property type="entry name" value="TauE"/>
    <property type="match status" value="1"/>
</dbReference>
<evidence type="ECO:0000256" key="1">
    <source>
        <dbReference type="ARBA" id="ARBA00004141"/>
    </source>
</evidence>
<evidence type="ECO:0000256" key="3">
    <source>
        <dbReference type="ARBA" id="ARBA00022989"/>
    </source>
</evidence>
<comment type="subcellular location">
    <subcellularLocation>
        <location evidence="5">Cell membrane</location>
        <topology evidence="5">Multi-pass membrane protein</topology>
    </subcellularLocation>
    <subcellularLocation>
        <location evidence="1">Membrane</location>
        <topology evidence="1">Multi-pass membrane protein</topology>
    </subcellularLocation>
</comment>
<dbReference type="GO" id="GO:0005886">
    <property type="term" value="C:plasma membrane"/>
    <property type="evidence" value="ECO:0007669"/>
    <property type="project" value="UniProtKB-SubCell"/>
</dbReference>
<dbReference type="PANTHER" id="PTHR43701:SF2">
    <property type="entry name" value="MEMBRANE TRANSPORTER PROTEIN YJNA-RELATED"/>
    <property type="match status" value="1"/>
</dbReference>
<name>A0A7X2PDM1_9SPIO</name>
<accession>A0A7X2PDM1</accession>
<keyword evidence="7" id="KW-1185">Reference proteome</keyword>
<dbReference type="EMBL" id="VUNN01000022">
    <property type="protein sequence ID" value="MSU07005.1"/>
    <property type="molecule type" value="Genomic_DNA"/>
</dbReference>
<feature type="transmembrane region" description="Helical" evidence="5">
    <location>
        <begin position="42"/>
        <end position="59"/>
    </location>
</feature>
<feature type="transmembrane region" description="Helical" evidence="5">
    <location>
        <begin position="170"/>
        <end position="189"/>
    </location>
</feature>
<sequence>MTFFIILISLIATFVGSISGIGGGVLIKPVMDAVYEGTSSQISFYSGTTVLTMTIVSLLRSRKEKLDPRGIYLAIGGAVGGFAGKKVFDIALKSLGKVGLIQNIIMVILTVLVLIYTLKKDNIKTKDFKNPLASLGIGLFLGVASSFLGIGGGPINLMFLSYFFSMDTKTAALSSLYIIFFSQTVSFISTVATRSVPQIDYILLPSMMVCAVVGATVGRKVSKKLSNKGVDKLFMGLLAVIILISIYNCFRFA</sequence>
<dbReference type="Proteomes" id="UP000460549">
    <property type="component" value="Unassembled WGS sequence"/>
</dbReference>
<dbReference type="PANTHER" id="PTHR43701">
    <property type="entry name" value="MEMBRANE TRANSPORTER PROTEIN MJ0441-RELATED"/>
    <property type="match status" value="1"/>
</dbReference>
<keyword evidence="2 5" id="KW-0812">Transmembrane</keyword>
<evidence type="ECO:0000313" key="7">
    <source>
        <dbReference type="Proteomes" id="UP000460549"/>
    </source>
</evidence>
<evidence type="ECO:0000256" key="5">
    <source>
        <dbReference type="RuleBase" id="RU363041"/>
    </source>
</evidence>
<reference evidence="6 7" key="1">
    <citation type="submission" date="2019-08" db="EMBL/GenBank/DDBJ databases">
        <title>In-depth cultivation of the pig gut microbiome towards novel bacterial diversity and tailored functional studies.</title>
        <authorList>
            <person name="Wylensek D."/>
            <person name="Hitch T.C.A."/>
            <person name="Clavel T."/>
        </authorList>
    </citation>
    <scope>NUCLEOTIDE SEQUENCE [LARGE SCALE GENOMIC DNA]</scope>
    <source>
        <strain evidence="6 7">NM-380-WT-3C1</strain>
    </source>
</reference>
<dbReference type="AlphaFoldDB" id="A0A7X2PDM1"/>
<keyword evidence="3 5" id="KW-1133">Transmembrane helix</keyword>
<feature type="transmembrane region" description="Helical" evidence="5">
    <location>
        <begin position="139"/>
        <end position="164"/>
    </location>
</feature>
<evidence type="ECO:0000256" key="4">
    <source>
        <dbReference type="ARBA" id="ARBA00023136"/>
    </source>
</evidence>
<gene>
    <name evidence="6" type="ORF">FYJ80_09505</name>
</gene>
<feature type="transmembrane region" description="Helical" evidence="5">
    <location>
        <begin position="71"/>
        <end position="88"/>
    </location>
</feature>
<dbReference type="InterPro" id="IPR002781">
    <property type="entry name" value="TM_pro_TauE-like"/>
</dbReference>
<feature type="transmembrane region" description="Helical" evidence="5">
    <location>
        <begin position="100"/>
        <end position="118"/>
    </location>
</feature>
<comment type="caution">
    <text evidence="6">The sequence shown here is derived from an EMBL/GenBank/DDBJ whole genome shotgun (WGS) entry which is preliminary data.</text>
</comment>
<evidence type="ECO:0000313" key="6">
    <source>
        <dbReference type="EMBL" id="MSU07005.1"/>
    </source>
</evidence>
<feature type="transmembrane region" description="Helical" evidence="5">
    <location>
        <begin position="233"/>
        <end position="250"/>
    </location>
</feature>
<comment type="similarity">
    <text evidence="5">Belongs to the 4-toluene sulfonate uptake permease (TSUP) (TC 2.A.102) family.</text>
</comment>
<keyword evidence="4 5" id="KW-0472">Membrane</keyword>
<proteinExistence type="inferred from homology"/>
<protein>
    <recommendedName>
        <fullName evidence="5">Probable membrane transporter protein</fullName>
    </recommendedName>
</protein>
<evidence type="ECO:0000256" key="2">
    <source>
        <dbReference type="ARBA" id="ARBA00022692"/>
    </source>
</evidence>